<evidence type="ECO:0000256" key="5">
    <source>
        <dbReference type="ARBA" id="ARBA00022967"/>
    </source>
</evidence>
<dbReference type="PRINTS" id="PR01434">
    <property type="entry name" value="NADHDHGNASE5"/>
</dbReference>
<evidence type="ECO:0000256" key="4">
    <source>
        <dbReference type="ARBA" id="ARBA00022692"/>
    </source>
</evidence>
<dbReference type="EMBL" id="CM018216">
    <property type="protein sequence ID" value="KAB2041839.1"/>
    <property type="molecule type" value="Genomic_DNA"/>
</dbReference>
<dbReference type="GO" id="GO:0048038">
    <property type="term" value="F:quinone binding"/>
    <property type="evidence" value="ECO:0007669"/>
    <property type="project" value="UniProtKB-KW"/>
</dbReference>
<evidence type="ECO:0000256" key="7">
    <source>
        <dbReference type="ARBA" id="ARBA00023027"/>
    </source>
</evidence>
<evidence type="ECO:0000313" key="12">
    <source>
        <dbReference type="Proteomes" id="UP000327439"/>
    </source>
</evidence>
<name>A0A5J5SIR7_GOSBA</name>
<keyword evidence="12" id="KW-1185">Reference proteome</keyword>
<dbReference type="InterPro" id="IPR001750">
    <property type="entry name" value="ND/Mrp_TM"/>
</dbReference>
<comment type="subcellular location">
    <subcellularLocation>
        <location evidence="1">Membrane</location>
        <topology evidence="1">Multi-pass membrane protein</topology>
    </subcellularLocation>
</comment>
<evidence type="ECO:0000313" key="11">
    <source>
        <dbReference type="EMBL" id="KAB2041839.1"/>
    </source>
</evidence>
<accession>A0A5J5SIR7</accession>
<dbReference type="Pfam" id="PF00361">
    <property type="entry name" value="Proton_antipo_M"/>
    <property type="match status" value="1"/>
</dbReference>
<dbReference type="AlphaFoldDB" id="A0A5J5SIR7"/>
<keyword evidence="3" id="KW-0813">Transport</keyword>
<reference evidence="12" key="1">
    <citation type="journal article" date="2020" name="Nat. Genet.">
        <title>Genomic diversifications of five Gossypium allopolyploid species and their impact on cotton improvement.</title>
        <authorList>
            <person name="Chen Z.J."/>
            <person name="Sreedasyam A."/>
            <person name="Ando A."/>
            <person name="Song Q."/>
            <person name="De Santiago L.M."/>
            <person name="Hulse-Kemp A.M."/>
            <person name="Ding M."/>
            <person name="Ye W."/>
            <person name="Kirkbride R.C."/>
            <person name="Jenkins J."/>
            <person name="Plott C."/>
            <person name="Lovell J."/>
            <person name="Lin Y.M."/>
            <person name="Vaughn R."/>
            <person name="Liu B."/>
            <person name="Simpson S."/>
            <person name="Scheffler B.E."/>
            <person name="Wen L."/>
            <person name="Saski C.A."/>
            <person name="Grover C.E."/>
            <person name="Hu G."/>
            <person name="Conover J.L."/>
            <person name="Carlson J.W."/>
            <person name="Shu S."/>
            <person name="Boston L.B."/>
            <person name="Williams M."/>
            <person name="Peterson D.G."/>
            <person name="McGee K."/>
            <person name="Jones D.C."/>
            <person name="Wendel J.F."/>
            <person name="Stelly D.M."/>
            <person name="Grimwood J."/>
            <person name="Schmutz J."/>
        </authorList>
    </citation>
    <scope>NUCLEOTIDE SEQUENCE [LARGE SCALE GENOMIC DNA]</scope>
    <source>
        <strain evidence="12">cv. 3-79</strain>
    </source>
</reference>
<dbReference type="GO" id="GO:0015990">
    <property type="term" value="P:electron transport coupled proton transport"/>
    <property type="evidence" value="ECO:0007669"/>
    <property type="project" value="TreeGrafter"/>
</dbReference>
<evidence type="ECO:0000256" key="9">
    <source>
        <dbReference type="SAM" id="Phobius"/>
    </source>
</evidence>
<evidence type="ECO:0000256" key="1">
    <source>
        <dbReference type="ARBA" id="ARBA00004141"/>
    </source>
</evidence>
<keyword evidence="4 9" id="KW-0812">Transmembrane</keyword>
<keyword evidence="6 9" id="KW-1133">Transmembrane helix</keyword>
<dbReference type="OrthoDB" id="1934349at2759"/>
<dbReference type="GO" id="GO:0008137">
    <property type="term" value="F:NADH dehydrogenase (ubiquinone) activity"/>
    <property type="evidence" value="ECO:0007669"/>
    <property type="project" value="InterPro"/>
</dbReference>
<evidence type="ECO:0000256" key="8">
    <source>
        <dbReference type="ARBA" id="ARBA00023136"/>
    </source>
</evidence>
<evidence type="ECO:0000256" key="3">
    <source>
        <dbReference type="ARBA" id="ARBA00022448"/>
    </source>
</evidence>
<dbReference type="GO" id="GO:0042773">
    <property type="term" value="P:ATP synthesis coupled electron transport"/>
    <property type="evidence" value="ECO:0007669"/>
    <property type="project" value="InterPro"/>
</dbReference>
<comment type="similarity">
    <text evidence="2">Belongs to the complex I subunit 5 family.</text>
</comment>
<keyword evidence="8 9" id="KW-0472">Membrane</keyword>
<dbReference type="GO" id="GO:0003954">
    <property type="term" value="F:NADH dehydrogenase activity"/>
    <property type="evidence" value="ECO:0007669"/>
    <property type="project" value="TreeGrafter"/>
</dbReference>
<feature type="transmembrane region" description="Helical" evidence="9">
    <location>
        <begin position="70"/>
        <end position="87"/>
    </location>
</feature>
<protein>
    <recommendedName>
        <fullName evidence="10">NADH:quinone oxidoreductase/Mrp antiporter transmembrane domain-containing protein</fullName>
    </recommendedName>
</protein>
<keyword evidence="7" id="KW-0520">NAD</keyword>
<sequence length="254" mass="29435">MEHAYKYSWIIPFVPLPIPILIGMRLLLFPTETKNLRRMWAFPNILLLSFWFTRPAAANTCQKAFVTNRIGNFGLLLGILGFYWIIGSFEFQDLFEIFNNLIYNNEIHFLFVTLCASLLFVGAVAKSVQFPLHIWLPDAMEGLTPISALIHAATMGPKRILLDKMIYFIYDWSYNRGYINMFSSSLTKGIRGLTELTYFFDRRVIDGITNGVGITSFFVGESVKYLGGSRISFYLLLYLFYVLIFLVIYYFILF</sequence>
<feature type="transmembrane region" description="Helical" evidence="9">
    <location>
        <begin position="7"/>
        <end position="28"/>
    </location>
</feature>
<organism evidence="11 12">
    <name type="scientific">Gossypium barbadense</name>
    <name type="common">Sea Island cotton</name>
    <name type="synonym">Hibiscus barbadensis</name>
    <dbReference type="NCBI Taxonomy" id="3634"/>
    <lineage>
        <taxon>Eukaryota</taxon>
        <taxon>Viridiplantae</taxon>
        <taxon>Streptophyta</taxon>
        <taxon>Embryophyta</taxon>
        <taxon>Tracheophyta</taxon>
        <taxon>Spermatophyta</taxon>
        <taxon>Magnoliopsida</taxon>
        <taxon>eudicotyledons</taxon>
        <taxon>Gunneridae</taxon>
        <taxon>Pentapetalae</taxon>
        <taxon>rosids</taxon>
        <taxon>malvids</taxon>
        <taxon>Malvales</taxon>
        <taxon>Malvaceae</taxon>
        <taxon>Malvoideae</taxon>
        <taxon>Gossypium</taxon>
    </lineage>
</organism>
<proteinExistence type="inferred from homology"/>
<dbReference type="InterPro" id="IPR003945">
    <property type="entry name" value="NU5C-like"/>
</dbReference>
<evidence type="ECO:0000256" key="6">
    <source>
        <dbReference type="ARBA" id="ARBA00022989"/>
    </source>
</evidence>
<dbReference type="PANTHER" id="PTHR42829:SF2">
    <property type="entry name" value="NADH-UBIQUINONE OXIDOREDUCTASE CHAIN 5"/>
    <property type="match status" value="1"/>
</dbReference>
<evidence type="ECO:0000256" key="2">
    <source>
        <dbReference type="ARBA" id="ARBA00008200"/>
    </source>
</evidence>
<dbReference type="GO" id="GO:0009535">
    <property type="term" value="C:chloroplast thylakoid membrane"/>
    <property type="evidence" value="ECO:0007669"/>
    <property type="project" value="UniProtKB-SubCell"/>
</dbReference>
<feature type="domain" description="NADH:quinone oxidoreductase/Mrp antiporter transmembrane" evidence="10">
    <location>
        <begin position="43"/>
        <end position="157"/>
    </location>
</feature>
<evidence type="ECO:0000259" key="10">
    <source>
        <dbReference type="Pfam" id="PF00361"/>
    </source>
</evidence>
<dbReference type="Gene3D" id="1.20.5.2700">
    <property type="match status" value="1"/>
</dbReference>
<dbReference type="PANTHER" id="PTHR42829">
    <property type="entry name" value="NADH-UBIQUINONE OXIDOREDUCTASE CHAIN 5"/>
    <property type="match status" value="1"/>
</dbReference>
<gene>
    <name evidence="11" type="ORF">ES319_D02G175200v1</name>
</gene>
<feature type="transmembrane region" description="Helical" evidence="9">
    <location>
        <begin position="40"/>
        <end position="58"/>
    </location>
</feature>
<keyword evidence="5" id="KW-1278">Translocase</keyword>
<dbReference type="Proteomes" id="UP000327439">
    <property type="component" value="Chromosome D02"/>
</dbReference>
<feature type="transmembrane region" description="Helical" evidence="9">
    <location>
        <begin position="231"/>
        <end position="252"/>
    </location>
</feature>
<feature type="transmembrane region" description="Helical" evidence="9">
    <location>
        <begin position="107"/>
        <end position="125"/>
    </location>
</feature>